<evidence type="ECO:0000256" key="3">
    <source>
        <dbReference type="ARBA" id="ARBA00006739"/>
    </source>
</evidence>
<evidence type="ECO:0000256" key="8">
    <source>
        <dbReference type="ARBA" id="ARBA00022798"/>
    </source>
</evidence>
<dbReference type="SMR" id="A0A0H3DNH8"/>
<evidence type="ECO:0000256" key="6">
    <source>
        <dbReference type="ARBA" id="ARBA00022676"/>
    </source>
</evidence>
<dbReference type="AlphaFoldDB" id="A0A0H3DNH8"/>
<comment type="catalytic activity">
    <reaction evidence="14">
        <text>a 1,2-diacyl-3-O-(beta-D-galactosyl)-sn-glycerol + UDP-alpha-D-galactose = a 1,2-diacyl-3-O-[beta-D-galactosyl-(1-&gt;6)-beta-D-galactosyl]-sn-glycerol + UDP + H(+)</text>
        <dbReference type="Rhea" id="RHEA:53748"/>
        <dbReference type="ChEBI" id="CHEBI:15378"/>
        <dbReference type="ChEBI" id="CHEBI:17615"/>
        <dbReference type="ChEBI" id="CHEBI:58223"/>
        <dbReference type="ChEBI" id="CHEBI:66914"/>
        <dbReference type="ChEBI" id="CHEBI:87082"/>
    </reaction>
</comment>
<dbReference type="Proteomes" id="UP000007756">
    <property type="component" value="Chromosome"/>
</dbReference>
<evidence type="ECO:0000256" key="5">
    <source>
        <dbReference type="ARBA" id="ARBA00022516"/>
    </source>
</evidence>
<dbReference type="GO" id="GO:0006071">
    <property type="term" value="P:glycerol metabolic process"/>
    <property type="evidence" value="ECO:0007669"/>
    <property type="project" value="UniProtKB-KW"/>
</dbReference>
<dbReference type="HOGENOM" id="CLU_813338_0_0_14"/>
<dbReference type="CDD" id="cd00761">
    <property type="entry name" value="Glyco_tranf_GTA_type"/>
    <property type="match status" value="1"/>
</dbReference>
<evidence type="ECO:0000256" key="11">
    <source>
        <dbReference type="ARBA" id="ARBA00023136"/>
    </source>
</evidence>
<evidence type="ECO:0000259" key="18">
    <source>
        <dbReference type="Pfam" id="PF00535"/>
    </source>
</evidence>
<dbReference type="PaxDb" id="722438-MPNE_0563"/>
<dbReference type="InterPro" id="IPR029044">
    <property type="entry name" value="Nucleotide-diphossugar_trans"/>
</dbReference>
<dbReference type="Gene3D" id="3.90.550.10">
    <property type="entry name" value="Spore Coat Polysaccharide Biosynthesis Protein SpsA, Chain A"/>
    <property type="match status" value="1"/>
</dbReference>
<evidence type="ECO:0000256" key="17">
    <source>
        <dbReference type="ARBA" id="ARBA00082788"/>
    </source>
</evidence>
<evidence type="ECO:0000256" key="15">
    <source>
        <dbReference type="ARBA" id="ARBA00051432"/>
    </source>
</evidence>
<evidence type="ECO:0000256" key="9">
    <source>
        <dbReference type="ARBA" id="ARBA00022842"/>
    </source>
</evidence>
<dbReference type="KEGG" id="mpj:MPNE_0563"/>
<dbReference type="EMBL" id="CP002077">
    <property type="protein sequence ID" value="ADK86762.1"/>
    <property type="molecule type" value="Genomic_DNA"/>
</dbReference>
<evidence type="ECO:0000256" key="2">
    <source>
        <dbReference type="ARBA" id="ARBA00004236"/>
    </source>
</evidence>
<keyword evidence="4" id="KW-1003">Cell membrane</keyword>
<comment type="cofactor">
    <cofactor evidence="1">
        <name>Mg(2+)</name>
        <dbReference type="ChEBI" id="CHEBI:18420"/>
    </cofactor>
</comment>
<dbReference type="PANTHER" id="PTHR22916:SF51">
    <property type="entry name" value="GLYCOSYLTRANSFERASE EPSH-RELATED"/>
    <property type="match status" value="1"/>
</dbReference>
<dbReference type="GO" id="GO:0046467">
    <property type="term" value="P:membrane lipid biosynthetic process"/>
    <property type="evidence" value="ECO:0007669"/>
    <property type="project" value="UniProtKB-ARBA"/>
</dbReference>
<dbReference type="GeneID" id="66608844"/>
<name>A0A0H3DNH8_MYCPB</name>
<organism evidence="19 20">
    <name type="scientific">Mycoplasmoides pneumoniae (strain ATCC 15531 / DSM 23978 / CIP 103766 / NBRC 14401 / NCTC 10119 / FH)</name>
    <name type="common">Mycoplasma pneumoniae</name>
    <dbReference type="NCBI Taxonomy" id="722438"/>
    <lineage>
        <taxon>Bacteria</taxon>
        <taxon>Bacillati</taxon>
        <taxon>Mycoplasmatota</taxon>
        <taxon>Mycoplasmoidales</taxon>
        <taxon>Mycoplasmoidaceae</taxon>
        <taxon>Mycoplasmoides</taxon>
    </lineage>
</organism>
<dbReference type="PATRIC" id="fig|722438.3.peg.536"/>
<protein>
    <recommendedName>
        <fullName evidence="16">Processive diacylglycerol beta-glycosyltransferase</fullName>
    </recommendedName>
    <alternativeName>
        <fullName evidence="17">Beta-monoglycosyldiacylglycerol synthase</fullName>
    </alternativeName>
</protein>
<keyword evidence="6 19" id="KW-0328">Glycosyltransferase</keyword>
<dbReference type="GO" id="GO:0046509">
    <property type="term" value="F:1,2-diacylglycerol 3-beta-galactosyltransferase activity"/>
    <property type="evidence" value="ECO:0007669"/>
    <property type="project" value="RHEA"/>
</dbReference>
<dbReference type="PANTHER" id="PTHR22916">
    <property type="entry name" value="GLYCOSYLTRANSFERASE"/>
    <property type="match status" value="1"/>
</dbReference>
<keyword evidence="5" id="KW-0444">Lipid biosynthesis</keyword>
<keyword evidence="8" id="KW-0319">Glycerol metabolism</keyword>
<dbReference type="GO" id="GO:0005886">
    <property type="term" value="C:plasma membrane"/>
    <property type="evidence" value="ECO:0007669"/>
    <property type="project" value="UniProtKB-SubCell"/>
</dbReference>
<gene>
    <name evidence="19" type="ordered locus">MPNE_0563</name>
</gene>
<evidence type="ECO:0000256" key="10">
    <source>
        <dbReference type="ARBA" id="ARBA00023098"/>
    </source>
</evidence>
<dbReference type="FunFam" id="3.90.550.10:FF:000323">
    <property type="entry name" value="Processive diacylglycerol beta-glycosyltransferase"/>
    <property type="match status" value="1"/>
</dbReference>
<proteinExistence type="inferred from homology"/>
<evidence type="ECO:0000256" key="16">
    <source>
        <dbReference type="ARBA" id="ARBA00068510"/>
    </source>
</evidence>
<comment type="subcellular location">
    <subcellularLocation>
        <location evidence="2">Cell membrane</location>
    </subcellularLocation>
</comment>
<evidence type="ECO:0000313" key="20">
    <source>
        <dbReference type="Proteomes" id="UP000007756"/>
    </source>
</evidence>
<dbReference type="eggNOG" id="COG0463">
    <property type="taxonomic scope" value="Bacteria"/>
</dbReference>
<dbReference type="RefSeq" id="WP_010874839.1">
    <property type="nucleotide sequence ID" value="NZ_CP010546.1"/>
</dbReference>
<sequence length="341" mass="40415">MNKLISILVPCYQSQPFLDRFFKSLLKQDWNGVKVIFFNDNKPDPTYEILKQFQQAHPQLAIEVHCGEKNVGVGGSRDQLINYVDTPYFYFVDPDDEFSDPNCFKAIVETIQGENFDIAVLNSIVYLQMLKNDFLIKHIPLKNIFQGKVKLNPDNTVNHLHYIQNNDQYIWNIVINTAFFKALDLQFVNRFIEDIAVWFPIMFKAQKVLWIDVNGVNYYLRPNSASTQKNSIKLLSFIEAYERLYFHLKKVGKLADFIDPNNKIESRFWRRQAFIWFSFINVSWMKAEFEQTKSVLQKLFDFMEANGIYDRVFTNKHHGIYLLWVNRLKHFKKLVQAQPHL</sequence>
<evidence type="ECO:0000313" key="19">
    <source>
        <dbReference type="EMBL" id="ADK86762.1"/>
    </source>
</evidence>
<evidence type="ECO:0000256" key="4">
    <source>
        <dbReference type="ARBA" id="ARBA00022475"/>
    </source>
</evidence>
<dbReference type="Pfam" id="PF00535">
    <property type="entry name" value="Glycos_transf_2"/>
    <property type="match status" value="1"/>
</dbReference>
<keyword evidence="11" id="KW-0472">Membrane</keyword>
<evidence type="ECO:0000256" key="13">
    <source>
        <dbReference type="ARBA" id="ARBA00050686"/>
    </source>
</evidence>
<evidence type="ECO:0000256" key="12">
    <source>
        <dbReference type="ARBA" id="ARBA00023277"/>
    </source>
</evidence>
<evidence type="ECO:0000256" key="1">
    <source>
        <dbReference type="ARBA" id="ARBA00001946"/>
    </source>
</evidence>
<keyword evidence="10" id="KW-0443">Lipid metabolism</keyword>
<dbReference type="STRING" id="722438.F539_02715"/>
<comment type="similarity">
    <text evidence="3">Belongs to the glycosyltransferase 2 family.</text>
</comment>
<comment type="catalytic activity">
    <reaction evidence="13">
        <text>a 1,2-diacyl-sn-glycerol + UDP-alpha-D-glucose = a 1,2-diacyl-3-O-(beta-D-glucopyranosyl)-sn-glycerol + UDP + H(+)</text>
        <dbReference type="Rhea" id="RHEA:17285"/>
        <dbReference type="ChEBI" id="CHEBI:15378"/>
        <dbReference type="ChEBI" id="CHEBI:17815"/>
        <dbReference type="ChEBI" id="CHEBI:58223"/>
        <dbReference type="ChEBI" id="CHEBI:58885"/>
        <dbReference type="ChEBI" id="CHEBI:75799"/>
    </reaction>
</comment>
<comment type="catalytic activity">
    <reaction evidence="15">
        <text>a 1,2-diacyl-sn-glycerol + UDP-alpha-D-galactose = a 1,2-diacyl-3-O-(beta-D-galactosyl)-sn-glycerol + UDP + H(+)</text>
        <dbReference type="Rhea" id="RHEA:14945"/>
        <dbReference type="ChEBI" id="CHEBI:15378"/>
        <dbReference type="ChEBI" id="CHEBI:17615"/>
        <dbReference type="ChEBI" id="CHEBI:17815"/>
        <dbReference type="ChEBI" id="CHEBI:58223"/>
        <dbReference type="ChEBI" id="CHEBI:66914"/>
    </reaction>
</comment>
<dbReference type="SUPFAM" id="SSF53448">
    <property type="entry name" value="Nucleotide-diphospho-sugar transferases"/>
    <property type="match status" value="1"/>
</dbReference>
<reference evidence="19 20" key="1">
    <citation type="journal article" date="2010" name="Appl. Environ. Microbiol.">
        <title>Targeted chromosomal knockouts in Mycoplasma pneumoniae.</title>
        <authorList>
            <person name="Krishnakumar R."/>
            <person name="Assad-Garcia N."/>
            <person name="Benders G.A."/>
            <person name="Phan Q."/>
            <person name="Montague M.G."/>
            <person name="Glass J.I."/>
        </authorList>
    </citation>
    <scope>NUCLEOTIDE SEQUENCE [LARGE SCALE GENOMIC DNA]</scope>
    <source>
        <strain evidence="20">ATCC 15531 / DSM 22911 / NBRC 14401 / NCTC 10119 / FH</strain>
    </source>
</reference>
<evidence type="ECO:0000256" key="14">
    <source>
        <dbReference type="ARBA" id="ARBA00051325"/>
    </source>
</evidence>
<keyword evidence="9" id="KW-0460">Magnesium</keyword>
<dbReference type="InterPro" id="IPR001173">
    <property type="entry name" value="Glyco_trans_2-like"/>
</dbReference>
<keyword evidence="7 19" id="KW-0808">Transferase</keyword>
<feature type="domain" description="Glycosyltransferase 2-like" evidence="18">
    <location>
        <begin position="6"/>
        <end position="162"/>
    </location>
</feature>
<accession>A0A0H3DNH8</accession>
<evidence type="ECO:0000256" key="7">
    <source>
        <dbReference type="ARBA" id="ARBA00022679"/>
    </source>
</evidence>
<keyword evidence="12" id="KW-0119">Carbohydrate metabolism</keyword>